<dbReference type="PANTHER" id="PTHR37817:SF1">
    <property type="entry name" value="N-ACETYLTRANSFERASE EIS"/>
    <property type="match status" value="1"/>
</dbReference>
<keyword evidence="2" id="KW-0808">Transferase</keyword>
<dbReference type="Gene3D" id="3.30.1050.10">
    <property type="entry name" value="SCP2 sterol-binding domain"/>
    <property type="match status" value="1"/>
</dbReference>
<dbReference type="EC" id="2.3.1.-" evidence="2"/>
<dbReference type="EMBL" id="CP095074">
    <property type="protein sequence ID" value="UOQ95037.1"/>
    <property type="molecule type" value="Genomic_DNA"/>
</dbReference>
<dbReference type="InterPro" id="IPR051554">
    <property type="entry name" value="Acetyltransferase_Eis"/>
</dbReference>
<accession>A0ABY4H3K6</accession>
<dbReference type="Pfam" id="PF13527">
    <property type="entry name" value="Acetyltransf_9"/>
    <property type="match status" value="1"/>
</dbReference>
<name>A0ABY4H3K6_9BACI</name>
<dbReference type="RefSeq" id="WP_244754892.1">
    <property type="nucleotide sequence ID" value="NZ_CP095074.1"/>
</dbReference>
<dbReference type="SUPFAM" id="SSF55718">
    <property type="entry name" value="SCP-like"/>
    <property type="match status" value="1"/>
</dbReference>
<dbReference type="PANTHER" id="PTHR37817">
    <property type="entry name" value="N-ACETYLTRANSFERASE EIS"/>
    <property type="match status" value="1"/>
</dbReference>
<dbReference type="InterPro" id="IPR016181">
    <property type="entry name" value="Acyl_CoA_acyltransferase"/>
</dbReference>
<dbReference type="InterPro" id="IPR036527">
    <property type="entry name" value="SCP2_sterol-bd_dom_sf"/>
</dbReference>
<dbReference type="Proteomes" id="UP000831880">
    <property type="component" value="Chromosome"/>
</dbReference>
<dbReference type="CDD" id="cd04301">
    <property type="entry name" value="NAT_SF"/>
    <property type="match status" value="1"/>
</dbReference>
<dbReference type="InterPro" id="IPR025559">
    <property type="entry name" value="Eis_dom"/>
</dbReference>
<feature type="domain" description="N-acetyltransferase" evidence="1">
    <location>
        <begin position="1"/>
        <end position="153"/>
    </location>
</feature>
<dbReference type="SUPFAM" id="SSF55729">
    <property type="entry name" value="Acyl-CoA N-acyltransferases (Nat)"/>
    <property type="match status" value="1"/>
</dbReference>
<dbReference type="PROSITE" id="PS51186">
    <property type="entry name" value="GNAT"/>
    <property type="match status" value="1"/>
</dbReference>
<dbReference type="Pfam" id="PF13530">
    <property type="entry name" value="SCP2_2"/>
    <property type="match status" value="1"/>
</dbReference>
<reference evidence="2 3" key="1">
    <citation type="submission" date="2022-04" db="EMBL/GenBank/DDBJ databases">
        <title>Halobacillus sp. isolated from saltern.</title>
        <authorList>
            <person name="Won M."/>
            <person name="Lee C.-M."/>
            <person name="Woen H.-Y."/>
            <person name="Kwon S.-W."/>
        </authorList>
    </citation>
    <scope>NUCLEOTIDE SEQUENCE [LARGE SCALE GENOMIC DNA]</scope>
    <source>
        <strain evidence="2 3">SSTM10-2</strain>
    </source>
</reference>
<gene>
    <name evidence="2" type="ORF">MUO14_08965</name>
</gene>
<dbReference type="GO" id="GO:0016746">
    <property type="term" value="F:acyltransferase activity"/>
    <property type="evidence" value="ECO:0007669"/>
    <property type="project" value="UniProtKB-KW"/>
</dbReference>
<protein>
    <submittedName>
        <fullName evidence="2">GNAT family N-acetyltransferase</fullName>
        <ecNumber evidence="2">2.3.1.-</ecNumber>
    </submittedName>
</protein>
<keyword evidence="3" id="KW-1185">Reference proteome</keyword>
<proteinExistence type="predicted"/>
<dbReference type="InterPro" id="IPR041380">
    <property type="entry name" value="Acetyltransf_17"/>
</dbReference>
<dbReference type="Pfam" id="PF17668">
    <property type="entry name" value="Acetyltransf_17"/>
    <property type="match status" value="1"/>
</dbReference>
<sequence>MEIKPLLDFASFTDIQSRCYPGMGLTTEEDKQKATEHREKMDQYDRINHIGVYEENNLVAGYIHYSLPMNVYDQTIPSAGVGTLAVDLPYKKKGIAKQMVTHFIEQAKREGYPLVHLYPFRPDFYRKMGFGFGPQLSLYQFSPAKLPYFDKITAATRLDDQQEIQRFYNEWAEETHGACNKADYEFRHVGMAHTDVIGCRINGRLEGYMIYQFKRETGDTFLRHDLHVTDWFTRTDEAFQSLINFLHNQKDQVRSVVFPTYDDSLAFLLDDPRNVNEDLIFRLYHETHKRGTGVMYRIVDLPLFMKYISEHSFGSETVTVHFDVKDTLMETERTTYSYRFERGKPHMCDDIDDGVRVAIGIADLSSLLMGCVSLSTLLLYKRVEVKGSEGHAGQVKRLFDSPQKPENWSFF</sequence>
<keyword evidence="2" id="KW-0012">Acyltransferase</keyword>
<evidence type="ECO:0000313" key="3">
    <source>
        <dbReference type="Proteomes" id="UP000831880"/>
    </source>
</evidence>
<evidence type="ECO:0000313" key="2">
    <source>
        <dbReference type="EMBL" id="UOQ95037.1"/>
    </source>
</evidence>
<evidence type="ECO:0000259" key="1">
    <source>
        <dbReference type="PROSITE" id="PS51186"/>
    </source>
</evidence>
<organism evidence="2 3">
    <name type="scientific">Halobacillus shinanisalinarum</name>
    <dbReference type="NCBI Taxonomy" id="2932258"/>
    <lineage>
        <taxon>Bacteria</taxon>
        <taxon>Bacillati</taxon>
        <taxon>Bacillota</taxon>
        <taxon>Bacilli</taxon>
        <taxon>Bacillales</taxon>
        <taxon>Bacillaceae</taxon>
        <taxon>Halobacillus</taxon>
    </lineage>
</organism>
<dbReference type="InterPro" id="IPR000182">
    <property type="entry name" value="GNAT_dom"/>
</dbReference>
<dbReference type="Gene3D" id="3.40.630.30">
    <property type="match status" value="2"/>
</dbReference>